<dbReference type="PANTHER" id="PTHR45885:SF1">
    <property type="entry name" value="CELL DIVISION CYCLE 5-LIKE PROTEIN"/>
    <property type="match status" value="1"/>
</dbReference>
<evidence type="ECO:0000256" key="5">
    <source>
        <dbReference type="ARBA" id="ARBA00023125"/>
    </source>
</evidence>
<dbReference type="Gene3D" id="1.10.10.60">
    <property type="entry name" value="Homeodomain-like"/>
    <property type="match status" value="2"/>
</dbReference>
<feature type="domain" description="Myb-like" evidence="10">
    <location>
        <begin position="54"/>
        <end position="103"/>
    </location>
</feature>
<evidence type="ECO:0000256" key="7">
    <source>
        <dbReference type="ARBA" id="ARBA00023242"/>
    </source>
</evidence>
<dbReference type="Proteomes" id="UP000316726">
    <property type="component" value="Chromosome 5"/>
</dbReference>
<evidence type="ECO:0000256" key="2">
    <source>
        <dbReference type="ARBA" id="ARBA00022664"/>
    </source>
</evidence>
<feature type="domain" description="Myb-like" evidence="10">
    <location>
        <begin position="2"/>
        <end position="53"/>
    </location>
</feature>
<dbReference type="GO" id="GO:0003677">
    <property type="term" value="F:DNA binding"/>
    <property type="evidence" value="ECO:0007669"/>
    <property type="project" value="UniProtKB-KW"/>
</dbReference>
<keyword evidence="4" id="KW-0677">Repeat</keyword>
<reference evidence="12 13" key="1">
    <citation type="submission" date="2018-07" db="EMBL/GenBank/DDBJ databases">
        <title>The complete nuclear genome of the prasinophyte Chloropicon primus (CCMP1205).</title>
        <authorList>
            <person name="Pombert J.-F."/>
            <person name="Otis C."/>
            <person name="Turmel M."/>
            <person name="Lemieux C."/>
        </authorList>
    </citation>
    <scope>NUCLEOTIDE SEQUENCE [LARGE SCALE GENOMIC DNA]</scope>
    <source>
        <strain evidence="12 13">CCMP1205</strain>
    </source>
</reference>
<dbReference type="PROSITE" id="PS51294">
    <property type="entry name" value="HTH_MYB"/>
    <property type="match status" value="2"/>
</dbReference>
<evidence type="ECO:0000256" key="4">
    <source>
        <dbReference type="ARBA" id="ARBA00022737"/>
    </source>
</evidence>
<evidence type="ECO:0000256" key="6">
    <source>
        <dbReference type="ARBA" id="ARBA00023187"/>
    </source>
</evidence>
<evidence type="ECO:0000256" key="3">
    <source>
        <dbReference type="ARBA" id="ARBA00022728"/>
    </source>
</evidence>
<gene>
    <name evidence="12" type="ORF">A3770_05p39070</name>
</gene>
<dbReference type="GO" id="GO:0051301">
    <property type="term" value="P:cell division"/>
    <property type="evidence" value="ECO:0007669"/>
    <property type="project" value="UniProtKB-KW"/>
</dbReference>
<keyword evidence="12" id="KW-0131">Cell cycle</keyword>
<keyword evidence="6" id="KW-0508">mRNA splicing</keyword>
<evidence type="ECO:0000259" key="11">
    <source>
        <dbReference type="PROSITE" id="PS51294"/>
    </source>
</evidence>
<dbReference type="AlphaFoldDB" id="A0A5B8MLS4"/>
<keyword evidence="13" id="KW-1185">Reference proteome</keyword>
<sequence length="774" mass="86786">MRIMIKGGVWKNTEDEILKAAVMKYGKHQWARVSSFLVRKSAKQCKARWHEWLDPSIKKTDWTREEDEKLLHLAKLMPTQWRTIAPIVGRTSTQCLERYEQLLDQAANGGASGSGGSGGGAPGARKNRPGEVDPNLESRPARPDPVDMDEDEKEMLNEARARLANTKGKKAKRKAREKQLEEARRLATLQKRRELKAAGIDSGKWKKKLLKKGEIDYNAEIAFEHKPPPGFYDTSEERGRERKAMKEQKFKPVSVEELEGKKRKDVEAALIKQDRAKQQMLERKNMPLAVQQQMQGTSGPSVRRGKMVLPAPQLSDAELTEISRMNEKEEALDASVEEGAGGRATKMLLADYAATPNPMATPVRTPRAVTSSGANVILQEAQQLAKMQQQQSTLMGGEGTSIDRSAFRSSLPEPKAMATPNPLATPLHSQGHPSMGSTPMVMGTPLRDGLRINKAAPEMMDFETELEARRALDLQRQSVKLGLSSLPQPKNEYQVVIPDVPTFSDDEGDEDDGMIEDMADVIAKKKAKEEEHRQRELRLRSQVIQRNLPRPTASDVRKSLGDLASASDVEQRRAEALVADELQLLIDRDNKMYPVSTKSRKAKGALPPDLEAFEESELLQARGMIEEENQKLISERHGGGEDLAESHARAMEILHAREEEANMSDVAYLKLNFSSLKSELEKQSHVASKLEKKIGILHGGLEAKHKELLARLGKARQRHQQVQHQLHSYRALSENEKVAAPQRLAKLKMELDAEKEKERVLQRTYAKLHYARAT</sequence>
<dbReference type="InterPro" id="IPR009057">
    <property type="entry name" value="Homeodomain-like_sf"/>
</dbReference>
<name>A0A5B8MLS4_9CHLO</name>
<dbReference type="GO" id="GO:0005681">
    <property type="term" value="C:spliceosomal complex"/>
    <property type="evidence" value="ECO:0007669"/>
    <property type="project" value="UniProtKB-KW"/>
</dbReference>
<dbReference type="InterPro" id="IPR047240">
    <property type="entry name" value="SANT_CDC5L_II"/>
</dbReference>
<dbReference type="InterPro" id="IPR017930">
    <property type="entry name" value="Myb_dom"/>
</dbReference>
<dbReference type="PROSITE" id="PS50090">
    <property type="entry name" value="MYB_LIKE"/>
    <property type="match status" value="2"/>
</dbReference>
<organism evidence="12 13">
    <name type="scientific">Chloropicon primus</name>
    <dbReference type="NCBI Taxonomy" id="1764295"/>
    <lineage>
        <taxon>Eukaryota</taxon>
        <taxon>Viridiplantae</taxon>
        <taxon>Chlorophyta</taxon>
        <taxon>Chloropicophyceae</taxon>
        <taxon>Chloropicales</taxon>
        <taxon>Chloropicaceae</taxon>
        <taxon>Chloropicon</taxon>
    </lineage>
</organism>
<keyword evidence="2" id="KW-0507">mRNA processing</keyword>
<evidence type="ECO:0000313" key="12">
    <source>
        <dbReference type="EMBL" id="QDZ21389.1"/>
    </source>
</evidence>
<feature type="region of interest" description="Disordered" evidence="9">
    <location>
        <begin position="107"/>
        <end position="153"/>
    </location>
</feature>
<dbReference type="Pfam" id="PF11831">
    <property type="entry name" value="Myb_Cef"/>
    <property type="match status" value="1"/>
</dbReference>
<feature type="compositionally biased region" description="Gly residues" evidence="9">
    <location>
        <begin position="110"/>
        <end position="122"/>
    </location>
</feature>
<feature type="region of interest" description="Disordered" evidence="9">
    <location>
        <begin position="412"/>
        <end position="443"/>
    </location>
</feature>
<evidence type="ECO:0000259" key="10">
    <source>
        <dbReference type="PROSITE" id="PS50090"/>
    </source>
</evidence>
<evidence type="ECO:0000313" key="13">
    <source>
        <dbReference type="Proteomes" id="UP000316726"/>
    </source>
</evidence>
<keyword evidence="3" id="KW-0747">Spliceosome</keyword>
<dbReference type="SUPFAM" id="SSF46689">
    <property type="entry name" value="Homeodomain-like"/>
    <property type="match status" value="1"/>
</dbReference>
<dbReference type="GO" id="GO:0000974">
    <property type="term" value="C:Prp19 complex"/>
    <property type="evidence" value="ECO:0007669"/>
    <property type="project" value="InterPro"/>
</dbReference>
<feature type="domain" description="HTH myb-type" evidence="11">
    <location>
        <begin position="58"/>
        <end position="107"/>
    </location>
</feature>
<feature type="domain" description="HTH myb-type" evidence="11">
    <location>
        <begin position="2"/>
        <end position="57"/>
    </location>
</feature>
<proteinExistence type="inferred from homology"/>
<dbReference type="CDD" id="cd11659">
    <property type="entry name" value="SANT_CDC5_II"/>
    <property type="match status" value="1"/>
</dbReference>
<accession>A0A5B8MLS4</accession>
<dbReference type="GO" id="GO:0000398">
    <property type="term" value="P:mRNA splicing, via spliceosome"/>
    <property type="evidence" value="ECO:0007669"/>
    <property type="project" value="InterPro"/>
</dbReference>
<dbReference type="SMART" id="SM00717">
    <property type="entry name" value="SANT"/>
    <property type="match status" value="2"/>
</dbReference>
<dbReference type="STRING" id="1764295.A0A5B8MLS4"/>
<protein>
    <submittedName>
        <fullName evidence="12">Cell division cycle 5-like protein</fullName>
    </submittedName>
</protein>
<feature type="compositionally biased region" description="Polar residues" evidence="9">
    <location>
        <begin position="427"/>
        <end position="437"/>
    </location>
</feature>
<keyword evidence="5" id="KW-0238">DNA-binding</keyword>
<dbReference type="InterPro" id="IPR001005">
    <property type="entry name" value="SANT/Myb"/>
</dbReference>
<dbReference type="PANTHER" id="PTHR45885">
    <property type="entry name" value="CELL DIVISION CYCLE 5-LIKE PROTEIN"/>
    <property type="match status" value="1"/>
</dbReference>
<dbReference type="InterPro" id="IPR021786">
    <property type="entry name" value="Cdc5p/Cef1_C"/>
</dbReference>
<dbReference type="EMBL" id="CP031038">
    <property type="protein sequence ID" value="QDZ21389.1"/>
    <property type="molecule type" value="Genomic_DNA"/>
</dbReference>
<dbReference type="InterPro" id="IPR047242">
    <property type="entry name" value="CDC5L/Cef1"/>
</dbReference>
<dbReference type="Pfam" id="PF13921">
    <property type="entry name" value="Myb_DNA-bind_6"/>
    <property type="match status" value="1"/>
</dbReference>
<dbReference type="FunFam" id="1.10.10.60:FF:000021">
    <property type="entry name" value="CDC5 cell division cycle 5-like"/>
    <property type="match status" value="1"/>
</dbReference>
<comment type="similarity">
    <text evidence="1">Belongs to the CEF1 family.</text>
</comment>
<keyword evidence="7" id="KW-0539">Nucleus</keyword>
<keyword evidence="12" id="KW-0132">Cell division</keyword>
<feature type="coiled-coil region" evidence="8">
    <location>
        <begin position="705"/>
        <end position="764"/>
    </location>
</feature>
<keyword evidence="8" id="KW-0175">Coiled coil</keyword>
<evidence type="ECO:0000256" key="1">
    <source>
        <dbReference type="ARBA" id="ARBA00010506"/>
    </source>
</evidence>
<dbReference type="OrthoDB" id="1410009at2759"/>
<evidence type="ECO:0000256" key="8">
    <source>
        <dbReference type="SAM" id="Coils"/>
    </source>
</evidence>
<evidence type="ECO:0000256" key="9">
    <source>
        <dbReference type="SAM" id="MobiDB-lite"/>
    </source>
</evidence>
<dbReference type="CDD" id="cd00167">
    <property type="entry name" value="SANT"/>
    <property type="match status" value="1"/>
</dbReference>